<protein>
    <submittedName>
        <fullName evidence="1">Putative tyrosine-protein phosphatase</fullName>
    </submittedName>
</protein>
<dbReference type="InterPro" id="IPR029021">
    <property type="entry name" value="Prot-tyrosine_phosphatase-like"/>
</dbReference>
<keyword evidence="2" id="KW-1185">Reference proteome</keyword>
<dbReference type="EMBL" id="LSSM01001667">
    <property type="protein sequence ID" value="OMJ25305.1"/>
    <property type="molecule type" value="Genomic_DNA"/>
</dbReference>
<evidence type="ECO:0000313" key="2">
    <source>
        <dbReference type="Proteomes" id="UP000187429"/>
    </source>
</evidence>
<proteinExistence type="predicted"/>
<comment type="caution">
    <text evidence="1">The sequence shown here is derived from an EMBL/GenBank/DDBJ whole genome shotgun (WGS) entry which is preliminary data.</text>
</comment>
<name>A0A1R1YET5_9FUNG</name>
<dbReference type="AlphaFoldDB" id="A0A1R1YET5"/>
<dbReference type="GO" id="GO:0005737">
    <property type="term" value="C:cytoplasm"/>
    <property type="evidence" value="ECO:0007669"/>
    <property type="project" value="TreeGrafter"/>
</dbReference>
<dbReference type="PANTHER" id="PTHR31126">
    <property type="entry name" value="TYROSINE-PROTEIN PHOSPHATASE"/>
    <property type="match status" value="1"/>
</dbReference>
<dbReference type="Pfam" id="PF03162">
    <property type="entry name" value="Y_phosphatase2"/>
    <property type="match status" value="1"/>
</dbReference>
<dbReference type="GO" id="GO:0016791">
    <property type="term" value="F:phosphatase activity"/>
    <property type="evidence" value="ECO:0007669"/>
    <property type="project" value="TreeGrafter"/>
</dbReference>
<dbReference type="OrthoDB" id="6375174at2759"/>
<dbReference type="Proteomes" id="UP000187429">
    <property type="component" value="Unassembled WGS sequence"/>
</dbReference>
<organism evidence="1 2">
    <name type="scientific">Smittium culicis</name>
    <dbReference type="NCBI Taxonomy" id="133412"/>
    <lineage>
        <taxon>Eukaryota</taxon>
        <taxon>Fungi</taxon>
        <taxon>Fungi incertae sedis</taxon>
        <taxon>Zoopagomycota</taxon>
        <taxon>Kickxellomycotina</taxon>
        <taxon>Harpellomycetes</taxon>
        <taxon>Harpellales</taxon>
        <taxon>Legeriomycetaceae</taxon>
        <taxon>Smittium</taxon>
    </lineage>
</organism>
<sequence length="79" mass="8824">MMDSQTTKIEKIILHKPNTADKASQTEIITNSQLTKIVENSLLVPPLNFAMVAPGIYRSGFPNTRNHNFLLSLGLKKIM</sequence>
<dbReference type="GO" id="GO:0052840">
    <property type="term" value="F:inositol diphosphate tetrakisphosphate diphosphatase activity"/>
    <property type="evidence" value="ECO:0007669"/>
    <property type="project" value="TreeGrafter"/>
</dbReference>
<dbReference type="Gene3D" id="3.90.190.10">
    <property type="entry name" value="Protein tyrosine phosphatase superfamily"/>
    <property type="match status" value="1"/>
</dbReference>
<gene>
    <name evidence="1" type="ORF">AYI69_g4342</name>
</gene>
<evidence type="ECO:0000313" key="1">
    <source>
        <dbReference type="EMBL" id="OMJ25305.1"/>
    </source>
</evidence>
<dbReference type="SUPFAM" id="SSF52799">
    <property type="entry name" value="(Phosphotyrosine protein) phosphatases II"/>
    <property type="match status" value="1"/>
</dbReference>
<dbReference type="InterPro" id="IPR004861">
    <property type="entry name" value="Siw14-like"/>
</dbReference>
<dbReference type="PANTHER" id="PTHR31126:SF48">
    <property type="entry name" value="INOSITOL PHOSPHATASE SIW14"/>
    <property type="match status" value="1"/>
</dbReference>
<accession>A0A1R1YET5</accession>
<reference evidence="2" key="1">
    <citation type="submission" date="2017-01" db="EMBL/GenBank/DDBJ databases">
        <authorList>
            <person name="Wang Y."/>
            <person name="White M."/>
            <person name="Kvist S."/>
            <person name="Moncalvo J.-M."/>
        </authorList>
    </citation>
    <scope>NUCLEOTIDE SEQUENCE [LARGE SCALE GENOMIC DNA]</scope>
    <source>
        <strain evidence="2">ID-206-W2</strain>
    </source>
</reference>